<dbReference type="InterPro" id="IPR017904">
    <property type="entry name" value="ADF/Cofilin"/>
</dbReference>
<dbReference type="GO" id="GO:0015629">
    <property type="term" value="C:actin cytoskeleton"/>
    <property type="evidence" value="ECO:0007669"/>
    <property type="project" value="InterPro"/>
</dbReference>
<proteinExistence type="inferred from homology"/>
<evidence type="ECO:0000256" key="2">
    <source>
        <dbReference type="ARBA" id="ARBA00023203"/>
    </source>
</evidence>
<dbReference type="PROSITE" id="PS51263">
    <property type="entry name" value="ADF_H"/>
    <property type="match status" value="1"/>
</dbReference>
<gene>
    <name evidence="4" type="primary">ADF7_2</name>
    <name evidence="4" type="ORF">CFP56_029295</name>
</gene>
<dbReference type="InterPro" id="IPR002108">
    <property type="entry name" value="ADF-H"/>
</dbReference>
<evidence type="ECO:0000313" key="4">
    <source>
        <dbReference type="EMBL" id="KAK7860990.1"/>
    </source>
</evidence>
<feature type="domain" description="ADF-H" evidence="3">
    <location>
        <begin position="1"/>
        <end position="128"/>
    </location>
</feature>
<comment type="caution">
    <text evidence="4">The sequence shown here is derived from an EMBL/GenBank/DDBJ whole genome shotgun (WGS) entry which is preliminary data.</text>
</comment>
<name>A0AAW0MBK1_QUESU</name>
<evidence type="ECO:0000259" key="3">
    <source>
        <dbReference type="PROSITE" id="PS51263"/>
    </source>
</evidence>
<accession>A0AAW0MBK1</accession>
<dbReference type="AlphaFoldDB" id="A0AAW0MBK1"/>
<dbReference type="GO" id="GO:0030042">
    <property type="term" value="P:actin filament depolymerization"/>
    <property type="evidence" value="ECO:0007669"/>
    <property type="project" value="InterPro"/>
</dbReference>
<dbReference type="Pfam" id="PF00241">
    <property type="entry name" value="Cofilin_ADF"/>
    <property type="match status" value="1"/>
</dbReference>
<dbReference type="SUPFAM" id="SSF55753">
    <property type="entry name" value="Actin depolymerizing proteins"/>
    <property type="match status" value="1"/>
</dbReference>
<evidence type="ECO:0000313" key="5">
    <source>
        <dbReference type="Proteomes" id="UP000237347"/>
    </source>
</evidence>
<dbReference type="SMART" id="SM00102">
    <property type="entry name" value="ADF"/>
    <property type="match status" value="1"/>
</dbReference>
<keyword evidence="2" id="KW-0009">Actin-binding</keyword>
<organism evidence="4 5">
    <name type="scientific">Quercus suber</name>
    <name type="common">Cork oak</name>
    <dbReference type="NCBI Taxonomy" id="58331"/>
    <lineage>
        <taxon>Eukaryota</taxon>
        <taxon>Viridiplantae</taxon>
        <taxon>Streptophyta</taxon>
        <taxon>Embryophyta</taxon>
        <taxon>Tracheophyta</taxon>
        <taxon>Spermatophyta</taxon>
        <taxon>Magnoliopsida</taxon>
        <taxon>eudicotyledons</taxon>
        <taxon>Gunneridae</taxon>
        <taxon>Pentapetalae</taxon>
        <taxon>rosids</taxon>
        <taxon>fabids</taxon>
        <taxon>Fagales</taxon>
        <taxon>Fagaceae</taxon>
        <taxon>Quercus</taxon>
    </lineage>
</organism>
<keyword evidence="5" id="KW-1185">Reference proteome</keyword>
<dbReference type="Gene3D" id="3.40.20.10">
    <property type="entry name" value="Severin"/>
    <property type="match status" value="1"/>
</dbReference>
<protein>
    <submittedName>
        <fullName evidence="4">Actin-depolymerizing factor 7</fullName>
    </submittedName>
</protein>
<dbReference type="EMBL" id="PKMF04000004">
    <property type="protein sequence ID" value="KAK7860990.1"/>
    <property type="molecule type" value="Genomic_DNA"/>
</dbReference>
<dbReference type="PANTHER" id="PTHR11913">
    <property type="entry name" value="COFILIN-RELATED"/>
    <property type="match status" value="1"/>
</dbReference>
<dbReference type="InterPro" id="IPR029006">
    <property type="entry name" value="ADF-H/Gelsolin-like_dom_sf"/>
</dbReference>
<dbReference type="Proteomes" id="UP000237347">
    <property type="component" value="Unassembled WGS sequence"/>
</dbReference>
<dbReference type="GO" id="GO:0003779">
    <property type="term" value="F:actin binding"/>
    <property type="evidence" value="ECO:0007669"/>
    <property type="project" value="UniProtKB-KW"/>
</dbReference>
<comment type="similarity">
    <text evidence="1">Belongs to the actin-binding proteins ADF family.</text>
</comment>
<reference evidence="4 5" key="1">
    <citation type="journal article" date="2018" name="Sci. Data">
        <title>The draft genome sequence of cork oak.</title>
        <authorList>
            <person name="Ramos A.M."/>
            <person name="Usie A."/>
            <person name="Barbosa P."/>
            <person name="Barros P.M."/>
            <person name="Capote T."/>
            <person name="Chaves I."/>
            <person name="Simoes F."/>
            <person name="Abreu I."/>
            <person name="Carrasquinho I."/>
            <person name="Faro C."/>
            <person name="Guimaraes J.B."/>
            <person name="Mendonca D."/>
            <person name="Nobrega F."/>
            <person name="Rodrigues L."/>
            <person name="Saibo N.J.M."/>
            <person name="Varela M.C."/>
            <person name="Egas C."/>
            <person name="Matos J."/>
            <person name="Miguel C.M."/>
            <person name="Oliveira M.M."/>
            <person name="Ricardo C.P."/>
            <person name="Goncalves S."/>
        </authorList>
    </citation>
    <scope>NUCLEOTIDE SEQUENCE [LARGE SCALE GENOMIC DNA]</scope>
    <source>
        <strain evidence="5">cv. HL8</strain>
    </source>
</reference>
<sequence>MDVSDECNLKFLELIAKSNSRFIIFKVENQEVVVEKLGIPDEAYEDFTASQPASERRITVFNFDFITDQNFQKINSLVFRSPFFKGRSKVVYASSEDRFKSQLDGIEVELQATDSSEMSLGILKGRTL</sequence>
<evidence type="ECO:0000256" key="1">
    <source>
        <dbReference type="ARBA" id="ARBA00006844"/>
    </source>
</evidence>